<feature type="compositionally biased region" description="Polar residues" evidence="9">
    <location>
        <begin position="357"/>
        <end position="374"/>
    </location>
</feature>
<dbReference type="GO" id="GO:0043023">
    <property type="term" value="F:ribosomal large subunit binding"/>
    <property type="evidence" value="ECO:0007669"/>
    <property type="project" value="InterPro"/>
</dbReference>
<feature type="compositionally biased region" description="Acidic residues" evidence="9">
    <location>
        <begin position="819"/>
        <end position="830"/>
    </location>
</feature>
<evidence type="ECO:0000256" key="2">
    <source>
        <dbReference type="ARBA" id="ARBA00004496"/>
    </source>
</evidence>
<name>A0A2C6KP06_9APIC</name>
<keyword evidence="14" id="KW-1185">Reference proteome</keyword>
<feature type="compositionally biased region" description="Polar residues" evidence="9">
    <location>
        <begin position="413"/>
        <end position="432"/>
    </location>
</feature>
<feature type="region of interest" description="Disordered" evidence="9">
    <location>
        <begin position="541"/>
        <end position="592"/>
    </location>
</feature>
<feature type="compositionally biased region" description="Acidic residues" evidence="9">
    <location>
        <begin position="581"/>
        <end position="590"/>
    </location>
</feature>
<dbReference type="GeneID" id="94427341"/>
<dbReference type="VEuPathDB" id="ToxoDB:CSUI_003935"/>
<feature type="compositionally biased region" description="Basic residues" evidence="9">
    <location>
        <begin position="566"/>
        <end position="576"/>
    </location>
</feature>
<dbReference type="InterPro" id="IPR048898">
    <property type="entry name" value="OB_NMD3"/>
</dbReference>
<comment type="subcellular location">
    <subcellularLocation>
        <location evidence="2">Cytoplasm</location>
    </subcellularLocation>
    <subcellularLocation>
        <location evidence="1">Nucleus</location>
    </subcellularLocation>
</comment>
<dbReference type="Pfam" id="PF21192">
    <property type="entry name" value="OB_NMD3"/>
    <property type="match status" value="1"/>
</dbReference>
<evidence type="ECO:0000256" key="8">
    <source>
        <dbReference type="ARBA" id="ARBA00023242"/>
    </source>
</evidence>
<keyword evidence="8" id="KW-0539">Nucleus</keyword>
<evidence type="ECO:0000256" key="9">
    <source>
        <dbReference type="SAM" id="MobiDB-lite"/>
    </source>
</evidence>
<dbReference type="PANTHER" id="PTHR12746">
    <property type="entry name" value="NONSENSE-MEDIATED MRNA DECAY PROTEIN 3"/>
    <property type="match status" value="1"/>
</dbReference>
<feature type="domain" description="60S ribosomal export protein NMD3 OB-fold" evidence="11">
    <location>
        <begin position="487"/>
        <end position="536"/>
    </location>
</feature>
<keyword evidence="6" id="KW-0963">Cytoplasm</keyword>
<keyword evidence="7" id="KW-0653">Protein transport</keyword>
<dbReference type="GO" id="GO:0005634">
    <property type="term" value="C:nucleus"/>
    <property type="evidence" value="ECO:0007669"/>
    <property type="project" value="UniProtKB-SubCell"/>
</dbReference>
<feature type="region of interest" description="Disordered" evidence="9">
    <location>
        <begin position="848"/>
        <end position="909"/>
    </location>
</feature>
<dbReference type="AlphaFoldDB" id="A0A2C6KP06"/>
<evidence type="ECO:0000259" key="12">
    <source>
        <dbReference type="Pfam" id="PF21193"/>
    </source>
</evidence>
<dbReference type="Pfam" id="PF04981">
    <property type="entry name" value="NMD3"/>
    <property type="match status" value="1"/>
</dbReference>
<feature type="compositionally biased region" description="Polar residues" evidence="9">
    <location>
        <begin position="779"/>
        <end position="789"/>
    </location>
</feature>
<evidence type="ECO:0000256" key="5">
    <source>
        <dbReference type="ARBA" id="ARBA00022448"/>
    </source>
</evidence>
<protein>
    <recommendedName>
        <fullName evidence="4">60S ribosomal export protein NMD3</fullName>
    </recommendedName>
</protein>
<feature type="region of interest" description="Disordered" evidence="9">
    <location>
        <begin position="632"/>
        <end position="830"/>
    </location>
</feature>
<evidence type="ECO:0000256" key="4">
    <source>
        <dbReference type="ARBA" id="ARBA00017035"/>
    </source>
</evidence>
<dbReference type="InterPro" id="IPR007064">
    <property type="entry name" value="Nmd3_N"/>
</dbReference>
<feature type="domain" description="Nmd3 N-terminal" evidence="10">
    <location>
        <begin position="39"/>
        <end position="270"/>
    </location>
</feature>
<keyword evidence="5" id="KW-0813">Transport</keyword>
<dbReference type="GO" id="GO:0015031">
    <property type="term" value="P:protein transport"/>
    <property type="evidence" value="ECO:0007669"/>
    <property type="project" value="UniProtKB-KW"/>
</dbReference>
<feature type="compositionally biased region" description="Basic and acidic residues" evidence="9">
    <location>
        <begin position="868"/>
        <end position="888"/>
    </location>
</feature>
<gene>
    <name evidence="13" type="ORF">CSUI_003935</name>
</gene>
<evidence type="ECO:0000256" key="3">
    <source>
        <dbReference type="ARBA" id="ARBA00009794"/>
    </source>
</evidence>
<feature type="compositionally biased region" description="Low complexity" evidence="9">
    <location>
        <begin position="549"/>
        <end position="563"/>
    </location>
</feature>
<feature type="domain" description="60S ribosomal export protein NMD3 SH3" evidence="12">
    <location>
        <begin position="273"/>
        <end position="321"/>
    </location>
</feature>
<feature type="region of interest" description="Disordered" evidence="9">
    <location>
        <begin position="357"/>
        <end position="391"/>
    </location>
</feature>
<dbReference type="OrthoDB" id="203821at2759"/>
<feature type="compositionally biased region" description="Acidic residues" evidence="9">
    <location>
        <begin position="697"/>
        <end position="723"/>
    </location>
</feature>
<evidence type="ECO:0000256" key="7">
    <source>
        <dbReference type="ARBA" id="ARBA00022927"/>
    </source>
</evidence>
<evidence type="ECO:0000259" key="11">
    <source>
        <dbReference type="Pfam" id="PF21192"/>
    </source>
</evidence>
<dbReference type="RefSeq" id="XP_067923897.1">
    <property type="nucleotide sequence ID" value="XM_068064130.1"/>
</dbReference>
<dbReference type="GO" id="GO:0005737">
    <property type="term" value="C:cytoplasm"/>
    <property type="evidence" value="ECO:0007669"/>
    <property type="project" value="UniProtKB-SubCell"/>
</dbReference>
<feature type="compositionally biased region" description="Acidic residues" evidence="9">
    <location>
        <begin position="900"/>
        <end position="909"/>
    </location>
</feature>
<evidence type="ECO:0000313" key="14">
    <source>
        <dbReference type="Proteomes" id="UP000221165"/>
    </source>
</evidence>
<dbReference type="EMBL" id="MIGC01001777">
    <property type="protein sequence ID" value="PHJ22220.1"/>
    <property type="molecule type" value="Genomic_DNA"/>
</dbReference>
<dbReference type="InterPro" id="IPR039768">
    <property type="entry name" value="Nmd3"/>
</dbReference>
<reference evidence="13 14" key="1">
    <citation type="journal article" date="2017" name="Int. J. Parasitol.">
        <title>The genome of the protozoan parasite Cystoisospora suis and a reverse vaccinology approach to identify vaccine candidates.</title>
        <authorList>
            <person name="Palmieri N."/>
            <person name="Shrestha A."/>
            <person name="Ruttkowski B."/>
            <person name="Beck T."/>
            <person name="Vogl C."/>
            <person name="Tomley F."/>
            <person name="Blake D.P."/>
            <person name="Joachim A."/>
        </authorList>
    </citation>
    <scope>NUCLEOTIDE SEQUENCE [LARGE SCALE GENOMIC DNA]</scope>
    <source>
        <strain evidence="13 14">Wien I</strain>
    </source>
</reference>
<proteinExistence type="inferred from homology"/>
<comment type="caution">
    <text evidence="13">The sequence shown here is derived from an EMBL/GenBank/DDBJ whole genome shotgun (WGS) entry which is preliminary data.</text>
</comment>
<feature type="compositionally biased region" description="Acidic residues" evidence="9">
    <location>
        <begin position="799"/>
        <end position="810"/>
    </location>
</feature>
<dbReference type="PANTHER" id="PTHR12746:SF2">
    <property type="entry name" value="60S RIBOSOMAL EXPORT PROTEIN NMD3"/>
    <property type="match status" value="1"/>
</dbReference>
<organism evidence="13 14">
    <name type="scientific">Cystoisospora suis</name>
    <dbReference type="NCBI Taxonomy" id="483139"/>
    <lineage>
        <taxon>Eukaryota</taxon>
        <taxon>Sar</taxon>
        <taxon>Alveolata</taxon>
        <taxon>Apicomplexa</taxon>
        <taxon>Conoidasida</taxon>
        <taxon>Coccidia</taxon>
        <taxon>Eucoccidiorida</taxon>
        <taxon>Eimeriorina</taxon>
        <taxon>Sarcocystidae</taxon>
        <taxon>Cystoisospora</taxon>
    </lineage>
</organism>
<dbReference type="Proteomes" id="UP000221165">
    <property type="component" value="Unassembled WGS sequence"/>
</dbReference>
<dbReference type="InterPro" id="IPR048899">
    <property type="entry name" value="NMD_SH3"/>
</dbReference>
<evidence type="ECO:0000259" key="10">
    <source>
        <dbReference type="Pfam" id="PF04981"/>
    </source>
</evidence>
<comment type="similarity">
    <text evidence="3">Belongs to the NMD3 family.</text>
</comment>
<evidence type="ECO:0000256" key="6">
    <source>
        <dbReference type="ARBA" id="ARBA00022490"/>
    </source>
</evidence>
<dbReference type="Pfam" id="PF21193">
    <property type="entry name" value="NMD_SH3"/>
    <property type="match status" value="1"/>
</dbReference>
<feature type="compositionally biased region" description="Basic and acidic residues" evidence="9">
    <location>
        <begin position="468"/>
        <end position="483"/>
    </location>
</feature>
<evidence type="ECO:0000256" key="1">
    <source>
        <dbReference type="ARBA" id="ARBA00004123"/>
    </source>
</evidence>
<evidence type="ECO:0000313" key="13">
    <source>
        <dbReference type="EMBL" id="PHJ22220.1"/>
    </source>
</evidence>
<sequence>MSVASEIPSPGGMPSPSLVSLEGHTAPASSGCTYASVLCCVCGCSIPPSPQSICLSCLSQQVDITEGIARTIVLPCCRTCGRYMHIQNKWLACDLESRELMAVCLKKIRGLKKVEKIVDCQWLWSEPHSRRVKLRLTVQKDVLGGRAGMQQSVIIEGIIQGTQCDECKKSYTPHAGWTAMVQVRQHAEHKRTFLFLEQLILKHELSQKLLNVVERPDGLDFHFPNKQSAIHFSDFCQSRFPCTCKQGKQLVSHDASSNTYFHKYTISLTLAPVCKDDLVYLDKKQARSQLGGFSSLAVCTRVAGAGLALCDPFTGRTVNLSVEKYWKNPFSSLCTRKHLTMFLVLDVNPVDRPVYGNSSYAGKNTSTHRSQMGSKQGEEEESSMNGGPEFISIERDDNVSVLYPNGRRHEASSLASGHPTSSHPIQKNQNLFSSCSKKKKRRNSHSSMFSQASTGEAKENAPSNLISRSRDHHNSSSGNDHKGGTGAVLYEVELARASDVGVSDRRIITRTHIGNLLKPGDWVKGYDLRSINLPGSADYEFEQDKSHSHQGSSNSTSSSSGALSRKEKRKQKKHQKGVSGMDEDDSECEDQASSLAQRLLEEQQQEQVEEEGLSAYVQFEVVLIKKQPMTQLWGGSQSNKKGDKMIGQGSNHGVPRPWVLQTLMKEKEGGGFRSKKRSGGRGSGKGSRRKDGGDSMREDEDGEAGDIDEDMEDFKQELEEDEEMRGQVNLWRDPRYSKKKRGSGGKEKQKATSAKQEGENDSKNQRDASSKKTHKKHTGSLTANQSSKKLPNEKKGQDEGEEEEEWEDVTDENRHEDNTSDDDAGEDDEELLANLMEGLTLENGEIKGLCIKPGGCHSSVGDEEDESSALKKEGNVEKTEKRENKKGDQTFLQPSKMSLDDDDEADDVL</sequence>
<accession>A0A2C6KP06</accession>
<feature type="region of interest" description="Disordered" evidence="9">
    <location>
        <begin position="410"/>
        <end position="484"/>
    </location>
</feature>
<feature type="compositionally biased region" description="Basic and acidic residues" evidence="9">
    <location>
        <begin position="744"/>
        <end position="770"/>
    </location>
</feature>